<dbReference type="PANTHER" id="PTHR30502:SF0">
    <property type="entry name" value="PHOSPHOENOLPYRUVATE CARBOXYLASE FAMILY PROTEIN"/>
    <property type="match status" value="1"/>
</dbReference>
<proteinExistence type="inferred from homology"/>
<dbReference type="InterPro" id="IPR040442">
    <property type="entry name" value="Pyrv_kinase-like_dom_sf"/>
</dbReference>
<dbReference type="PANTHER" id="PTHR30502">
    <property type="entry name" value="2-KETO-3-DEOXY-L-RHAMNONATE ALDOLASE"/>
    <property type="match status" value="1"/>
</dbReference>
<dbReference type="GO" id="GO:0005737">
    <property type="term" value="C:cytoplasm"/>
    <property type="evidence" value="ECO:0007669"/>
    <property type="project" value="UniProtKB-ARBA"/>
</dbReference>
<dbReference type="STRING" id="1280847.SAMN04488036_103345"/>
<organism evidence="9 10">
    <name type="scientific">Shimia haliotis</name>
    <dbReference type="NCBI Taxonomy" id="1280847"/>
    <lineage>
        <taxon>Bacteria</taxon>
        <taxon>Pseudomonadati</taxon>
        <taxon>Pseudomonadota</taxon>
        <taxon>Alphaproteobacteria</taxon>
        <taxon>Rhodobacterales</taxon>
        <taxon>Roseobacteraceae</taxon>
    </lineage>
</organism>
<feature type="domain" description="HpcH/HpaI aldolase/citrate lyase" evidence="8">
    <location>
        <begin position="18"/>
        <end position="245"/>
    </location>
</feature>
<evidence type="ECO:0000256" key="7">
    <source>
        <dbReference type="ARBA" id="ARBA00068169"/>
    </source>
</evidence>
<gene>
    <name evidence="9" type="ORF">SAMN04488036_103345</name>
</gene>
<comment type="catalytic activity">
    <reaction evidence="6">
        <text>D-glyceraldehyde + pyruvate = 2-dehydro-3-deoxy-L-galactonate</text>
        <dbReference type="Rhea" id="RHEA:80055"/>
        <dbReference type="ChEBI" id="CHEBI:15361"/>
        <dbReference type="ChEBI" id="CHEBI:17378"/>
        <dbReference type="ChEBI" id="CHEBI:75545"/>
    </reaction>
</comment>
<dbReference type="OrthoDB" id="9802624at2"/>
<keyword evidence="4" id="KW-0456">Lyase</keyword>
<evidence type="ECO:0000256" key="6">
    <source>
        <dbReference type="ARBA" id="ARBA00045074"/>
    </source>
</evidence>
<dbReference type="GO" id="GO:0016832">
    <property type="term" value="F:aldehyde-lyase activity"/>
    <property type="evidence" value="ECO:0007669"/>
    <property type="project" value="UniProtKB-ARBA"/>
</dbReference>
<evidence type="ECO:0000256" key="2">
    <source>
        <dbReference type="ARBA" id="ARBA00005568"/>
    </source>
</evidence>
<protein>
    <recommendedName>
        <fullName evidence="7">Hydroxypyruvate/pyruvate aldolase</fullName>
    </recommendedName>
</protein>
<comment type="cofactor">
    <cofactor evidence="1">
        <name>a divalent metal cation</name>
        <dbReference type="ChEBI" id="CHEBI:60240"/>
    </cofactor>
</comment>
<dbReference type="InterPro" id="IPR050251">
    <property type="entry name" value="HpcH-HpaI_aldolase"/>
</dbReference>
<dbReference type="GO" id="GO:0046872">
    <property type="term" value="F:metal ion binding"/>
    <property type="evidence" value="ECO:0007669"/>
    <property type="project" value="UniProtKB-KW"/>
</dbReference>
<dbReference type="EMBL" id="FOSZ01000003">
    <property type="protein sequence ID" value="SFK95472.1"/>
    <property type="molecule type" value="Genomic_DNA"/>
</dbReference>
<evidence type="ECO:0000313" key="10">
    <source>
        <dbReference type="Proteomes" id="UP000198851"/>
    </source>
</evidence>
<evidence type="ECO:0000256" key="3">
    <source>
        <dbReference type="ARBA" id="ARBA00022723"/>
    </source>
</evidence>
<evidence type="ECO:0000259" key="8">
    <source>
        <dbReference type="Pfam" id="PF03328"/>
    </source>
</evidence>
<sequence length="260" mass="27470">MPAPRNTFKAALAQQRPQIGCWMSFGEASTAELMATAGFDWLVIDGEHGPNDLRSIRDQLMVTDPSPSHAVVRVPYGQDWIIKQALDAGAQTLLVPLIDTAEQAREMVRACRYAPEGIRGMGGAGSRVTRFGSISDYATTANREICLLVQVETRLGIENLDEILAVDGVDGVFIGPADLSADMGFPGNSGAPEVQDVIEAAIRKVRAAGKAAGILTLSIDGAQKHLAQGATFVAVGIDTLVLANAARSLCSDAKALLDQQ</sequence>
<dbReference type="InterPro" id="IPR005000">
    <property type="entry name" value="Aldolase/citrate-lyase_domain"/>
</dbReference>
<comment type="similarity">
    <text evidence="2">Belongs to the HpcH/HpaI aldolase family.</text>
</comment>
<keyword evidence="5" id="KW-0670">Pyruvate</keyword>
<dbReference type="AlphaFoldDB" id="A0A1I4DPD5"/>
<dbReference type="InterPro" id="IPR015813">
    <property type="entry name" value="Pyrv/PenolPyrv_kinase-like_dom"/>
</dbReference>
<keyword evidence="10" id="KW-1185">Reference proteome</keyword>
<reference evidence="10" key="1">
    <citation type="submission" date="2016-10" db="EMBL/GenBank/DDBJ databases">
        <authorList>
            <person name="Varghese N."/>
            <person name="Submissions S."/>
        </authorList>
    </citation>
    <scope>NUCLEOTIDE SEQUENCE [LARGE SCALE GENOMIC DNA]</scope>
    <source>
        <strain evidence="10">DSM 28453</strain>
    </source>
</reference>
<dbReference type="Proteomes" id="UP000198851">
    <property type="component" value="Unassembled WGS sequence"/>
</dbReference>
<dbReference type="FunFam" id="3.20.20.60:FF:000004">
    <property type="entry name" value="5-keto-4-deoxy-D-glucarate aldolase"/>
    <property type="match status" value="1"/>
</dbReference>
<dbReference type="Pfam" id="PF03328">
    <property type="entry name" value="HpcH_HpaI"/>
    <property type="match status" value="1"/>
</dbReference>
<dbReference type="SUPFAM" id="SSF51621">
    <property type="entry name" value="Phosphoenolpyruvate/pyruvate domain"/>
    <property type="match status" value="1"/>
</dbReference>
<dbReference type="Gene3D" id="3.20.20.60">
    <property type="entry name" value="Phosphoenolpyruvate-binding domains"/>
    <property type="match status" value="1"/>
</dbReference>
<evidence type="ECO:0000256" key="4">
    <source>
        <dbReference type="ARBA" id="ARBA00023239"/>
    </source>
</evidence>
<evidence type="ECO:0000256" key="1">
    <source>
        <dbReference type="ARBA" id="ARBA00001968"/>
    </source>
</evidence>
<keyword evidence="3" id="KW-0479">Metal-binding</keyword>
<evidence type="ECO:0000256" key="5">
    <source>
        <dbReference type="ARBA" id="ARBA00023317"/>
    </source>
</evidence>
<name>A0A1I4DPD5_9RHOB</name>
<dbReference type="RefSeq" id="WP_093323345.1">
    <property type="nucleotide sequence ID" value="NZ_FOSZ01000003.1"/>
</dbReference>
<accession>A0A1I4DPD5</accession>
<evidence type="ECO:0000313" key="9">
    <source>
        <dbReference type="EMBL" id="SFK95472.1"/>
    </source>
</evidence>